<sequence>MIIQYIKTCITPKNTNYERPANDDVLPKKYGKEIQKIKEH</sequence>
<name>A0A077EM23_9FLAO</name>
<evidence type="ECO:0000313" key="2">
    <source>
        <dbReference type="Proteomes" id="UP000028933"/>
    </source>
</evidence>
<accession>A0A077EM23</accession>
<dbReference type="AlphaFoldDB" id="A0A077EM23"/>
<dbReference type="STRING" id="1338011.BD94_3509"/>
<organism evidence="1 2">
    <name type="scientific">Elizabethkingia anophelis NUHP1</name>
    <dbReference type="NCBI Taxonomy" id="1338011"/>
    <lineage>
        <taxon>Bacteria</taxon>
        <taxon>Pseudomonadati</taxon>
        <taxon>Bacteroidota</taxon>
        <taxon>Flavobacteriia</taxon>
        <taxon>Flavobacteriales</taxon>
        <taxon>Weeksellaceae</taxon>
        <taxon>Elizabethkingia</taxon>
    </lineage>
</organism>
<dbReference type="EMBL" id="CP007547">
    <property type="protein sequence ID" value="AIL47284.1"/>
    <property type="molecule type" value="Genomic_DNA"/>
</dbReference>
<protein>
    <submittedName>
        <fullName evidence="1">Uncharacterized protein</fullName>
    </submittedName>
</protein>
<dbReference type="HOGENOM" id="CLU_3288867_0_0_10"/>
<reference evidence="1 2" key="1">
    <citation type="journal article" date="2013" name="Lancet">
        <title>First case of E anophelis outbreak in an intensive-care unit.</title>
        <authorList>
            <person name="Teo J."/>
            <person name="Tan S.Y."/>
            <person name="Tay M."/>
            <person name="Ding Y."/>
            <person name="Kjelleberg S."/>
            <person name="Givskov M."/>
            <person name="Lin R.T."/>
            <person name="Yang L."/>
        </authorList>
    </citation>
    <scope>NUCLEOTIDE SEQUENCE [LARGE SCALE GENOMIC DNA]</scope>
    <source>
        <strain evidence="1 2">NUHP1</strain>
    </source>
</reference>
<dbReference type="KEGG" id="eao:BD94_3509"/>
<proteinExistence type="predicted"/>
<evidence type="ECO:0000313" key="1">
    <source>
        <dbReference type="EMBL" id="AIL47284.1"/>
    </source>
</evidence>
<gene>
    <name evidence="1" type="ORF">BD94_3509</name>
</gene>
<dbReference type="Proteomes" id="UP000028933">
    <property type="component" value="Chromosome"/>
</dbReference>